<organism evidence="6 7">
    <name type="scientific">Agromyces bauzanensis</name>
    <dbReference type="NCBI Taxonomy" id="1308924"/>
    <lineage>
        <taxon>Bacteria</taxon>
        <taxon>Bacillati</taxon>
        <taxon>Actinomycetota</taxon>
        <taxon>Actinomycetes</taxon>
        <taxon>Micrococcales</taxon>
        <taxon>Microbacteriaceae</taxon>
        <taxon>Agromyces</taxon>
    </lineage>
</organism>
<dbReference type="EMBL" id="BMMD01000016">
    <property type="protein sequence ID" value="GGJ87102.1"/>
    <property type="molecule type" value="Genomic_DNA"/>
</dbReference>
<keyword evidence="3 5" id="KW-1133">Transmembrane helix</keyword>
<keyword evidence="4 5" id="KW-0472">Membrane</keyword>
<dbReference type="SUPFAM" id="SSF161098">
    <property type="entry name" value="MetI-like"/>
    <property type="match status" value="1"/>
</dbReference>
<dbReference type="Proteomes" id="UP000636956">
    <property type="component" value="Unassembled WGS sequence"/>
</dbReference>
<sequence length="40" mass="4408">MRPDYGDTFATSVVSLVPLFLAFLIGQRYLIKGFATTGIK</sequence>
<reference evidence="6" key="2">
    <citation type="submission" date="2020-09" db="EMBL/GenBank/DDBJ databases">
        <authorList>
            <person name="Sun Q."/>
            <person name="Zhou Y."/>
        </authorList>
    </citation>
    <scope>NUCLEOTIDE SEQUENCE</scope>
    <source>
        <strain evidence="6">CGMCC 1.8984</strain>
    </source>
</reference>
<gene>
    <name evidence="6" type="ORF">GCM10011372_26950</name>
</gene>
<dbReference type="InterPro" id="IPR035906">
    <property type="entry name" value="MetI-like_sf"/>
</dbReference>
<accession>A0A917PPE5</accession>
<dbReference type="RefSeq" id="WP_425549684.1">
    <property type="nucleotide sequence ID" value="NZ_BAABFW010000029.1"/>
</dbReference>
<evidence type="ECO:0000256" key="2">
    <source>
        <dbReference type="ARBA" id="ARBA00022692"/>
    </source>
</evidence>
<evidence type="ECO:0008006" key="8">
    <source>
        <dbReference type="Google" id="ProtNLM"/>
    </source>
</evidence>
<protein>
    <recommendedName>
        <fullName evidence="8">Carbohydrate ABC transporter permease</fullName>
    </recommendedName>
</protein>
<evidence type="ECO:0000313" key="7">
    <source>
        <dbReference type="Proteomes" id="UP000636956"/>
    </source>
</evidence>
<proteinExistence type="predicted"/>
<evidence type="ECO:0000256" key="5">
    <source>
        <dbReference type="SAM" id="Phobius"/>
    </source>
</evidence>
<evidence type="ECO:0000256" key="4">
    <source>
        <dbReference type="ARBA" id="ARBA00023136"/>
    </source>
</evidence>
<name>A0A917PPE5_9MICO</name>
<reference evidence="6" key="1">
    <citation type="journal article" date="2014" name="Int. J. Syst. Evol. Microbiol.">
        <title>Complete genome sequence of Corynebacterium casei LMG S-19264T (=DSM 44701T), isolated from a smear-ripened cheese.</title>
        <authorList>
            <consortium name="US DOE Joint Genome Institute (JGI-PGF)"/>
            <person name="Walter F."/>
            <person name="Albersmeier A."/>
            <person name="Kalinowski J."/>
            <person name="Ruckert C."/>
        </authorList>
    </citation>
    <scope>NUCLEOTIDE SEQUENCE</scope>
    <source>
        <strain evidence="6">CGMCC 1.8984</strain>
    </source>
</reference>
<feature type="transmembrane region" description="Helical" evidence="5">
    <location>
        <begin position="12"/>
        <end position="31"/>
    </location>
</feature>
<comment type="caution">
    <text evidence="6">The sequence shown here is derived from an EMBL/GenBank/DDBJ whole genome shotgun (WGS) entry which is preliminary data.</text>
</comment>
<dbReference type="AlphaFoldDB" id="A0A917PPE5"/>
<dbReference type="GO" id="GO:0016020">
    <property type="term" value="C:membrane"/>
    <property type="evidence" value="ECO:0007669"/>
    <property type="project" value="UniProtKB-SubCell"/>
</dbReference>
<evidence type="ECO:0000256" key="1">
    <source>
        <dbReference type="ARBA" id="ARBA00004141"/>
    </source>
</evidence>
<evidence type="ECO:0000313" key="6">
    <source>
        <dbReference type="EMBL" id="GGJ87102.1"/>
    </source>
</evidence>
<comment type="subcellular location">
    <subcellularLocation>
        <location evidence="1">Membrane</location>
        <topology evidence="1">Multi-pass membrane protein</topology>
    </subcellularLocation>
</comment>
<evidence type="ECO:0000256" key="3">
    <source>
        <dbReference type="ARBA" id="ARBA00022989"/>
    </source>
</evidence>
<keyword evidence="7" id="KW-1185">Reference proteome</keyword>
<keyword evidence="2 5" id="KW-0812">Transmembrane</keyword>